<evidence type="ECO:0000313" key="3">
    <source>
        <dbReference type="EMBL" id="EZA52873.1"/>
    </source>
</evidence>
<dbReference type="PANTHER" id="PTHR47326">
    <property type="entry name" value="TRANSPOSABLE ELEMENT TC3 TRANSPOSASE-LIKE PROTEIN"/>
    <property type="match status" value="1"/>
</dbReference>
<dbReference type="InterPro" id="IPR032135">
    <property type="entry name" value="DUF4817"/>
</dbReference>
<reference evidence="3 4" key="1">
    <citation type="journal article" date="2014" name="Curr. Biol.">
        <title>The genome of the clonal raider ant Cerapachys biroi.</title>
        <authorList>
            <person name="Oxley P.R."/>
            <person name="Ji L."/>
            <person name="Fetter-Pruneda I."/>
            <person name="McKenzie S.K."/>
            <person name="Li C."/>
            <person name="Hu H."/>
            <person name="Zhang G."/>
            <person name="Kronauer D.J."/>
        </authorList>
    </citation>
    <scope>NUCLEOTIDE SEQUENCE [LARGE SCALE GENOMIC DNA]</scope>
</reference>
<organism evidence="3 4">
    <name type="scientific">Ooceraea biroi</name>
    <name type="common">Clonal raider ant</name>
    <name type="synonym">Cerapachys biroi</name>
    <dbReference type="NCBI Taxonomy" id="2015173"/>
    <lineage>
        <taxon>Eukaryota</taxon>
        <taxon>Metazoa</taxon>
        <taxon>Ecdysozoa</taxon>
        <taxon>Arthropoda</taxon>
        <taxon>Hexapoda</taxon>
        <taxon>Insecta</taxon>
        <taxon>Pterygota</taxon>
        <taxon>Neoptera</taxon>
        <taxon>Endopterygota</taxon>
        <taxon>Hymenoptera</taxon>
        <taxon>Apocrita</taxon>
        <taxon>Aculeata</taxon>
        <taxon>Formicoidea</taxon>
        <taxon>Formicidae</taxon>
        <taxon>Dorylinae</taxon>
        <taxon>Ooceraea</taxon>
    </lineage>
</organism>
<proteinExistence type="predicted"/>
<dbReference type="EMBL" id="KK107310">
    <property type="protein sequence ID" value="EZA52873.1"/>
    <property type="molecule type" value="Genomic_DNA"/>
</dbReference>
<evidence type="ECO:0000313" key="4">
    <source>
        <dbReference type="Proteomes" id="UP000053097"/>
    </source>
</evidence>
<keyword evidence="4" id="KW-1185">Reference proteome</keyword>
<dbReference type="Proteomes" id="UP000053097">
    <property type="component" value="Unassembled WGS sequence"/>
</dbReference>
<dbReference type="PANTHER" id="PTHR47326:SF1">
    <property type="entry name" value="HTH PSQ-TYPE DOMAIN-CONTAINING PROTEIN"/>
    <property type="match status" value="1"/>
</dbReference>
<name>A0A026WA67_OOCBI</name>
<accession>A0A026WA67</accession>
<feature type="domain" description="DUF4817" evidence="2">
    <location>
        <begin position="16"/>
        <end position="73"/>
    </location>
</feature>
<feature type="compositionally biased region" description="Basic and acidic residues" evidence="1">
    <location>
        <begin position="75"/>
        <end position="88"/>
    </location>
</feature>
<dbReference type="OMA" id="GECHRNQ"/>
<feature type="non-terminal residue" evidence="3">
    <location>
        <position position="1"/>
    </location>
</feature>
<protein>
    <recommendedName>
        <fullName evidence="2">DUF4817 domain-containing protein</fullName>
    </recommendedName>
</protein>
<sequence length="108" mass="12881">FIEISLRHYLFSSMYSFEEQVDMMENDLIYGECQKNSVRAQNLYAERYPNRTQPSRRTFKNVCDKLRQTGSLNTRKSEREKRKTNEGNEIRVLTMVAQNPHISSRQIE</sequence>
<dbReference type="Pfam" id="PF16087">
    <property type="entry name" value="DUF4817"/>
    <property type="match status" value="1"/>
</dbReference>
<evidence type="ECO:0000256" key="1">
    <source>
        <dbReference type="SAM" id="MobiDB-lite"/>
    </source>
</evidence>
<evidence type="ECO:0000259" key="2">
    <source>
        <dbReference type="Pfam" id="PF16087"/>
    </source>
</evidence>
<feature type="region of interest" description="Disordered" evidence="1">
    <location>
        <begin position="68"/>
        <end position="88"/>
    </location>
</feature>
<dbReference type="AlphaFoldDB" id="A0A026WA67"/>
<gene>
    <name evidence="3" type="ORF">X777_07691</name>
</gene>